<feature type="region of interest" description="Disordered" evidence="4">
    <location>
        <begin position="106"/>
        <end position="129"/>
    </location>
</feature>
<keyword evidence="2" id="KW-0812">Transmembrane</keyword>
<organism evidence="6 7">
    <name type="scientific">Burkholderia puraquae</name>
    <dbReference type="NCBI Taxonomy" id="1904757"/>
    <lineage>
        <taxon>Bacteria</taxon>
        <taxon>Pseudomonadati</taxon>
        <taxon>Pseudomonadota</taxon>
        <taxon>Betaproteobacteria</taxon>
        <taxon>Burkholderiales</taxon>
        <taxon>Burkholderiaceae</taxon>
        <taxon>Burkholderia</taxon>
        <taxon>Burkholderia cepacia complex</taxon>
    </lineage>
</organism>
<dbReference type="EMBL" id="NBYX01000001">
    <property type="protein sequence ID" value="ORT88740.1"/>
    <property type="molecule type" value="Genomic_DNA"/>
</dbReference>
<dbReference type="Gene3D" id="2.20.200.10">
    <property type="entry name" value="Outer membrane efflux proteins (OEP)"/>
    <property type="match status" value="1"/>
</dbReference>
<evidence type="ECO:0000256" key="1">
    <source>
        <dbReference type="ARBA" id="ARBA00007613"/>
    </source>
</evidence>
<keyword evidence="2" id="KW-0472">Membrane</keyword>
<evidence type="ECO:0000256" key="4">
    <source>
        <dbReference type="SAM" id="MobiDB-lite"/>
    </source>
</evidence>
<accession>A0A1X1PNG0</accession>
<evidence type="ECO:0000313" key="8">
    <source>
        <dbReference type="Proteomes" id="UP000494135"/>
    </source>
</evidence>
<dbReference type="InterPro" id="IPR003423">
    <property type="entry name" value="OMP_efflux"/>
</dbReference>
<keyword evidence="7" id="KW-1185">Reference proteome</keyword>
<keyword evidence="2" id="KW-0449">Lipoprotein</keyword>
<reference evidence="5 8" key="2">
    <citation type="submission" date="2020-04" db="EMBL/GenBank/DDBJ databases">
        <authorList>
            <person name="De Canck E."/>
        </authorList>
    </citation>
    <scope>NUCLEOTIDE SEQUENCE [LARGE SCALE GENOMIC DNA]</scope>
    <source>
        <strain evidence="5 8">LMG 29660</strain>
    </source>
</reference>
<proteinExistence type="inferred from homology"/>
<evidence type="ECO:0000313" key="7">
    <source>
        <dbReference type="Proteomes" id="UP000193146"/>
    </source>
</evidence>
<keyword evidence="2" id="KW-0564">Palmitate</keyword>
<sequence>MTTAVSRPASAHRALTYLALAATLAFGGCATAPPSHVATTPAVAAPSQWAETLPGNQGTVGDMWWRDFGDPVLDRLVDSALDANRDLKIAAARLARARALGDSAEAERRPRLDAMARGERGRESSLDPRAERSSVGLRAAWEVDLFGRGALLVDAAQSDSAVAREALRATRIALAADVSTAYFELRTLERRSALKREALEVAQRQAVVSARKFAAGQVTALDVERWRAELAQEQASLAQLDGEHRVRLHQLALLVGSPRAPELGAQAVPVALPAPPATVLPATLLDRRPDVQRQARALDAALARAGAARKEVYPRLQIEWAGTKERLAAVGDGASPRVVVGYGVSVTLPIIDGGRIRANVAVHDALAQEAMAEYEKAMLAALADVETSLTRWSASDRSMQEWQRAEAAGRVAARNASRLYDAGQADMSDVLAARHAHLRSRDALEKAVGAQWEAAVALRRTFAGAV</sequence>
<comment type="subcellular location">
    <subcellularLocation>
        <location evidence="2">Cell membrane</location>
        <topology evidence="2">Lipid-anchor</topology>
    </subcellularLocation>
</comment>
<dbReference type="InterPro" id="IPR010131">
    <property type="entry name" value="MdtP/NodT-like"/>
</dbReference>
<dbReference type="Proteomes" id="UP000193146">
    <property type="component" value="Unassembled WGS sequence"/>
</dbReference>
<dbReference type="RefSeq" id="WP_085037296.1">
    <property type="nucleotide sequence ID" value="NZ_CADIKG010000001.1"/>
</dbReference>
<evidence type="ECO:0000313" key="6">
    <source>
        <dbReference type="EMBL" id="ORT88740.1"/>
    </source>
</evidence>
<dbReference type="GO" id="GO:0015562">
    <property type="term" value="F:efflux transmembrane transporter activity"/>
    <property type="evidence" value="ECO:0007669"/>
    <property type="project" value="InterPro"/>
</dbReference>
<dbReference type="GO" id="GO:0005886">
    <property type="term" value="C:plasma membrane"/>
    <property type="evidence" value="ECO:0007669"/>
    <property type="project" value="UniProtKB-SubCell"/>
</dbReference>
<dbReference type="PANTHER" id="PTHR30203">
    <property type="entry name" value="OUTER MEMBRANE CATION EFFLUX PROTEIN"/>
    <property type="match status" value="1"/>
</dbReference>
<comment type="similarity">
    <text evidence="1 2">Belongs to the outer membrane factor (OMF) (TC 1.B.17) family.</text>
</comment>
<evidence type="ECO:0000256" key="2">
    <source>
        <dbReference type="RuleBase" id="RU362097"/>
    </source>
</evidence>
<dbReference type="AlphaFoldDB" id="A0A1X1PNG0"/>
<dbReference type="PANTHER" id="PTHR30203:SF32">
    <property type="entry name" value="CATION EFFLUX SYSTEM PROTEIN CUSC"/>
    <property type="match status" value="1"/>
</dbReference>
<evidence type="ECO:0000256" key="3">
    <source>
        <dbReference type="SAM" id="Coils"/>
    </source>
</evidence>
<feature type="coiled-coil region" evidence="3">
    <location>
        <begin position="185"/>
        <end position="243"/>
    </location>
</feature>
<dbReference type="SUPFAM" id="SSF56954">
    <property type="entry name" value="Outer membrane efflux proteins (OEP)"/>
    <property type="match status" value="1"/>
</dbReference>
<dbReference type="Gene3D" id="1.20.1600.10">
    <property type="entry name" value="Outer membrane efflux proteins (OEP)"/>
    <property type="match status" value="1"/>
</dbReference>
<dbReference type="NCBIfam" id="TIGR01845">
    <property type="entry name" value="outer_NodT"/>
    <property type="match status" value="1"/>
</dbReference>
<name>A0A1X1PNG0_9BURK</name>
<reference evidence="6 7" key="1">
    <citation type="submission" date="2017-04" db="EMBL/GenBank/DDBJ databases">
        <title>Burkholderia puraquae sp. nov., a novel Burkholderia cepacia complex species from hospital setting samples.</title>
        <authorList>
            <person name="Martina P."/>
            <person name="Leguizamon M."/>
            <person name="Prieto C."/>
            <person name="Sousa S."/>
            <person name="Montanaro P."/>
            <person name="Draghi W."/>
            <person name="Staembler M."/>
            <person name="Bettiol M."/>
            <person name="Figoli C."/>
            <person name="Palau J."/>
            <person name="Alvarez F."/>
            <person name="Benetti S."/>
            <person name="Anchat E."/>
            <person name="Vescina C."/>
            <person name="Ferreras J."/>
            <person name="Lasch P."/>
            <person name="Lagares A."/>
            <person name="Zorreguieta A."/>
            <person name="Yantorno O."/>
            <person name="Bosch A."/>
        </authorList>
    </citation>
    <scope>NUCLEOTIDE SEQUENCE [LARGE SCALE GENOMIC DNA]</scope>
    <source>
        <strain evidence="6 7">CAMPA 1040</strain>
    </source>
</reference>
<keyword evidence="3" id="KW-0175">Coiled coil</keyword>
<feature type="signal peptide" evidence="2">
    <location>
        <begin position="1"/>
        <end position="32"/>
    </location>
</feature>
<keyword evidence="2" id="KW-1134">Transmembrane beta strand</keyword>
<dbReference type="Pfam" id="PF02321">
    <property type="entry name" value="OEP"/>
    <property type="match status" value="2"/>
</dbReference>
<keyword evidence="2" id="KW-0732">Signal</keyword>
<dbReference type="EMBL" id="CADIKG010000001">
    <property type="protein sequence ID" value="CAB3748627.1"/>
    <property type="molecule type" value="Genomic_DNA"/>
</dbReference>
<protein>
    <submittedName>
        <fullName evidence="5">Toluene efflux pump outer membrane protein TtgI</fullName>
    </submittedName>
</protein>
<dbReference type="PROSITE" id="PS51257">
    <property type="entry name" value="PROKAR_LIPOPROTEIN"/>
    <property type="match status" value="1"/>
</dbReference>
<gene>
    <name evidence="5" type="primary">ttgI_2</name>
    <name evidence="6" type="ORF">B7G54_00725</name>
    <name evidence="5" type="ORF">LMG29660_00966</name>
</gene>
<dbReference type="OrthoDB" id="9770517at2"/>
<dbReference type="Proteomes" id="UP000494135">
    <property type="component" value="Unassembled WGS sequence"/>
</dbReference>
<evidence type="ECO:0000313" key="5">
    <source>
        <dbReference type="EMBL" id="CAB3748627.1"/>
    </source>
</evidence>
<feature type="chain" id="PRO_5044514612" evidence="2">
    <location>
        <begin position="33"/>
        <end position="466"/>
    </location>
</feature>